<evidence type="ECO:0000313" key="1">
    <source>
        <dbReference type="EMBL" id="KAI3963679.1"/>
    </source>
</evidence>
<name>A0AAD4XZX6_9MAGN</name>
<dbReference type="Proteomes" id="UP001202328">
    <property type="component" value="Unassembled WGS sequence"/>
</dbReference>
<reference evidence="1" key="1">
    <citation type="submission" date="2022-04" db="EMBL/GenBank/DDBJ databases">
        <title>A functionally conserved STORR gene fusion in Papaver species that diverged 16.8 million years ago.</title>
        <authorList>
            <person name="Catania T."/>
        </authorList>
    </citation>
    <scope>NUCLEOTIDE SEQUENCE</scope>
    <source>
        <strain evidence="1">S-188037</strain>
    </source>
</reference>
<sequence>MLGLLEGDLGMPKVKATLRRFTSPSITVFLTMEDLEFVRPYYSYLLKIEEISGAKAQQRRVDKESEHPTQVVNYPPPISKKDWIEKSKVWNLHGDLFWSRLESEKGALSIHICGISDKGYGAILCDSRYVPVVARSKCLSDEETTMSTFYSRLNGVALGVQFARDCKLSNFFIYVPSFNLCNFMSGIWDRNGKGKKSDCLGKYRVRSLLRPEDMCDFEKIYSLAKNIISDLDEIRHRGITYFKVDPVLSIFNKAAEFLVNLSSDKEMKAADIIENEQLSEILYEDAVH</sequence>
<evidence type="ECO:0000313" key="2">
    <source>
        <dbReference type="Proteomes" id="UP001202328"/>
    </source>
</evidence>
<organism evidence="1 2">
    <name type="scientific">Papaver atlanticum</name>
    <dbReference type="NCBI Taxonomy" id="357466"/>
    <lineage>
        <taxon>Eukaryota</taxon>
        <taxon>Viridiplantae</taxon>
        <taxon>Streptophyta</taxon>
        <taxon>Embryophyta</taxon>
        <taxon>Tracheophyta</taxon>
        <taxon>Spermatophyta</taxon>
        <taxon>Magnoliopsida</taxon>
        <taxon>Ranunculales</taxon>
        <taxon>Papaveraceae</taxon>
        <taxon>Papaveroideae</taxon>
        <taxon>Papaver</taxon>
    </lineage>
</organism>
<dbReference type="EMBL" id="JAJJMB010000025">
    <property type="protein sequence ID" value="KAI3963679.1"/>
    <property type="molecule type" value="Genomic_DNA"/>
</dbReference>
<accession>A0AAD4XZX6</accession>
<gene>
    <name evidence="1" type="ORF">MKW98_021919</name>
</gene>
<protein>
    <submittedName>
        <fullName evidence="1">Uncharacterized protein</fullName>
    </submittedName>
</protein>
<keyword evidence="2" id="KW-1185">Reference proteome</keyword>
<proteinExistence type="predicted"/>
<comment type="caution">
    <text evidence="1">The sequence shown here is derived from an EMBL/GenBank/DDBJ whole genome shotgun (WGS) entry which is preliminary data.</text>
</comment>
<dbReference type="AlphaFoldDB" id="A0AAD4XZX6"/>